<reference evidence="1 2" key="1">
    <citation type="submission" date="2017-11" db="EMBL/GenBank/DDBJ databases">
        <title>Genomic Encyclopedia of Archaeal and Bacterial Type Strains, Phase II (KMG-II): From Individual Species to Whole Genera.</title>
        <authorList>
            <person name="Goeker M."/>
        </authorList>
    </citation>
    <scope>NUCLEOTIDE SEQUENCE [LARGE SCALE GENOMIC DNA]</scope>
    <source>
        <strain evidence="1 2">DSM 22413</strain>
    </source>
</reference>
<organism evidence="1 2">
    <name type="scientific">Luteimicrobium subarcticum</name>
    <dbReference type="NCBI Taxonomy" id="620910"/>
    <lineage>
        <taxon>Bacteria</taxon>
        <taxon>Bacillati</taxon>
        <taxon>Actinomycetota</taxon>
        <taxon>Actinomycetes</taxon>
        <taxon>Micrococcales</taxon>
        <taxon>Luteimicrobium</taxon>
    </lineage>
</organism>
<evidence type="ECO:0000313" key="2">
    <source>
        <dbReference type="Proteomes" id="UP000231586"/>
    </source>
</evidence>
<evidence type="ECO:0000313" key="1">
    <source>
        <dbReference type="EMBL" id="PJI95085.1"/>
    </source>
</evidence>
<protein>
    <submittedName>
        <fullName evidence="1">Asparaginase</fullName>
    </submittedName>
</protein>
<dbReference type="PANTHER" id="PTHR42110:SF1">
    <property type="entry name" value="L-ASPARAGINASE, PUTATIVE (AFU_ORTHOLOGUE AFUA_3G11890)-RELATED"/>
    <property type="match status" value="1"/>
</dbReference>
<dbReference type="PANTHER" id="PTHR42110">
    <property type="entry name" value="L-ASPARAGINASE, PUTATIVE (AFU_ORTHOLOGUE AFUA_3G11890)-RELATED"/>
    <property type="match status" value="1"/>
</dbReference>
<sequence length="354" mass="36122">MSAVPAAATTSYGLPGRGAGVLAVVRRGDLVESVHAGHLRAADADGRTVVEVGDPAATLWPRSTLKPVQAVAMLRHGLALPDRLLALACASHSGDEAHRDGVLEILSTYGLDERALANEPTLPLDPEIAREWQQAGHGPERLTQNCSGKHAAMLATCVAAGWPTSGYLAVDHPLQVALRDVVRELTAPDAEAAGAPPEETGAAHVTVDGCGAPLFSASTAGLLRAFRRIATAPGRDPLAPEALVARAMTQHPHMVAGTRRETTLLMDAVPGMVVKDGADGVLAAALPDGRAFALKIADGGQRPLAAVATAVLDRLGVDVAGVLPAWPVEGGGRPVGRVEAALPDAPGALPGDAA</sequence>
<accession>A0A2M8WVX8</accession>
<dbReference type="EMBL" id="PGTZ01000006">
    <property type="protein sequence ID" value="PJI95085.1"/>
    <property type="molecule type" value="Genomic_DNA"/>
</dbReference>
<gene>
    <name evidence="1" type="ORF">CLV34_0938</name>
</gene>
<dbReference type="Pfam" id="PF06089">
    <property type="entry name" value="Asparaginase_II"/>
    <property type="match status" value="1"/>
</dbReference>
<comment type="caution">
    <text evidence="1">The sequence shown here is derived from an EMBL/GenBank/DDBJ whole genome shotgun (WGS) entry which is preliminary data.</text>
</comment>
<dbReference type="Proteomes" id="UP000231586">
    <property type="component" value="Unassembled WGS sequence"/>
</dbReference>
<dbReference type="InterPro" id="IPR010349">
    <property type="entry name" value="Asparaginase_II"/>
</dbReference>
<keyword evidence="2" id="KW-1185">Reference proteome</keyword>
<name>A0A2M8WVX8_9MICO</name>
<dbReference type="AlphaFoldDB" id="A0A2M8WVX8"/>
<proteinExistence type="predicted"/>
<dbReference type="RefSeq" id="WP_342747198.1">
    <property type="nucleotide sequence ID" value="NZ_PGTZ01000006.1"/>
</dbReference>